<evidence type="ECO:0000313" key="3">
    <source>
        <dbReference type="EMBL" id="MBA8811580.1"/>
    </source>
</evidence>
<sequence length="180" mass="18925">MFERFTKDARSAVVDAQQVARHAHSDQIDSRHLLVALAECAGPARTALADGGVDTAALVESARARIEAGDALDPAALAAVGIDLDEVTRATEATFGEGALARAGRTLRGRRKHIPFTPDAKKSLELALREAIRLGSKEIHGGHLLLGLTRGESPARTLLSDAGADVDRVRHLAEGSSRAA</sequence>
<keyword evidence="3" id="KW-0067">ATP-binding</keyword>
<reference evidence="3 4" key="1">
    <citation type="submission" date="2020-07" db="EMBL/GenBank/DDBJ databases">
        <title>Sequencing the genomes of 1000 actinobacteria strains.</title>
        <authorList>
            <person name="Klenk H.-P."/>
        </authorList>
    </citation>
    <scope>NUCLEOTIDE SEQUENCE [LARGE SCALE GENOMIC DNA]</scope>
    <source>
        <strain evidence="3 4">DSM 44121</strain>
    </source>
</reference>
<comment type="caution">
    <text evidence="3">The sequence shown here is derived from an EMBL/GenBank/DDBJ whole genome shotgun (WGS) entry which is preliminary data.</text>
</comment>
<keyword evidence="3" id="KW-0645">Protease</keyword>
<keyword evidence="1" id="KW-0677">Repeat</keyword>
<gene>
    <name evidence="3" type="ORF">FHX71_005587</name>
</gene>
<evidence type="ECO:0000259" key="2">
    <source>
        <dbReference type="PROSITE" id="PS51903"/>
    </source>
</evidence>
<dbReference type="GO" id="GO:0008233">
    <property type="term" value="F:peptidase activity"/>
    <property type="evidence" value="ECO:0007669"/>
    <property type="project" value="UniProtKB-KW"/>
</dbReference>
<dbReference type="SUPFAM" id="SSF81923">
    <property type="entry name" value="Double Clp-N motif"/>
    <property type="match status" value="2"/>
</dbReference>
<keyword evidence="3" id="KW-0378">Hydrolase</keyword>
<protein>
    <submittedName>
        <fullName evidence="3">ATP-dependent Clp protease ATP-binding subunit ClpA</fullName>
    </submittedName>
</protein>
<dbReference type="AlphaFoldDB" id="A0A7W3JEX8"/>
<dbReference type="GO" id="GO:0006508">
    <property type="term" value="P:proteolysis"/>
    <property type="evidence" value="ECO:0007669"/>
    <property type="project" value="UniProtKB-KW"/>
</dbReference>
<dbReference type="Proteomes" id="UP000540568">
    <property type="component" value="Unassembled WGS sequence"/>
</dbReference>
<dbReference type="EMBL" id="JACGWV010000003">
    <property type="protein sequence ID" value="MBA8811580.1"/>
    <property type="molecule type" value="Genomic_DNA"/>
</dbReference>
<dbReference type="GO" id="GO:0005524">
    <property type="term" value="F:ATP binding"/>
    <property type="evidence" value="ECO:0007669"/>
    <property type="project" value="UniProtKB-KW"/>
</dbReference>
<dbReference type="Pfam" id="PF02861">
    <property type="entry name" value="Clp_N"/>
    <property type="match status" value="2"/>
</dbReference>
<dbReference type="Gene3D" id="1.10.1780.10">
    <property type="entry name" value="Clp, N-terminal domain"/>
    <property type="match status" value="2"/>
</dbReference>
<keyword evidence="3" id="KW-0547">Nucleotide-binding</keyword>
<proteinExistence type="predicted"/>
<name>A0A7W3JEX8_9MICO</name>
<feature type="domain" description="Clp R" evidence="2">
    <location>
        <begin position="2"/>
        <end position="180"/>
    </location>
</feature>
<dbReference type="InterPro" id="IPR036628">
    <property type="entry name" value="Clp_N_dom_sf"/>
</dbReference>
<dbReference type="PROSITE" id="PS51903">
    <property type="entry name" value="CLP_R"/>
    <property type="match status" value="1"/>
</dbReference>
<accession>A0A7W3JEX8</accession>
<evidence type="ECO:0000313" key="4">
    <source>
        <dbReference type="Proteomes" id="UP000540568"/>
    </source>
</evidence>
<keyword evidence="4" id="KW-1185">Reference proteome</keyword>
<organism evidence="3 4">
    <name type="scientific">Promicromonospora sukumoe</name>
    <dbReference type="NCBI Taxonomy" id="88382"/>
    <lineage>
        <taxon>Bacteria</taxon>
        <taxon>Bacillati</taxon>
        <taxon>Actinomycetota</taxon>
        <taxon>Actinomycetes</taxon>
        <taxon>Micrococcales</taxon>
        <taxon>Promicromonosporaceae</taxon>
        <taxon>Promicromonospora</taxon>
    </lineage>
</organism>
<evidence type="ECO:0000256" key="1">
    <source>
        <dbReference type="PROSITE-ProRule" id="PRU01251"/>
    </source>
</evidence>
<dbReference type="InterPro" id="IPR004176">
    <property type="entry name" value="Clp_R_N"/>
</dbReference>
<dbReference type="RefSeq" id="WP_182620678.1">
    <property type="nucleotide sequence ID" value="NZ_BAAATF010000001.1"/>
</dbReference>